<dbReference type="Proteomes" id="UP000239735">
    <property type="component" value="Unassembled WGS sequence"/>
</dbReference>
<sequence length="113" mass="12043">MPVTAVSRPARRFPVISSAPLAARVLAAAILIQFADFSLSAGVAPTESFAPLVSGTTTITPPSAFDAKARQRGKQIAYKVCLTCEFQFDSSYMIVAKAGPREPLIILIQIDFA</sequence>
<evidence type="ECO:0000313" key="2">
    <source>
        <dbReference type="Proteomes" id="UP000239735"/>
    </source>
</evidence>
<reference evidence="2" key="1">
    <citation type="submission" date="2018-02" db="EMBL/GenBank/DDBJ databases">
        <authorList>
            <person name="Hausmann B."/>
        </authorList>
    </citation>
    <scope>NUCLEOTIDE SEQUENCE [LARGE SCALE GENOMIC DNA]</scope>
    <source>
        <strain evidence="2">Peat soil MAG SbA5</strain>
    </source>
</reference>
<evidence type="ECO:0000313" key="1">
    <source>
        <dbReference type="EMBL" id="SPE17357.1"/>
    </source>
</evidence>
<organism evidence="1 2">
    <name type="scientific">Candidatus Sulfuritelmatomonas gaucii</name>
    <dbReference type="NCBI Taxonomy" id="2043161"/>
    <lineage>
        <taxon>Bacteria</taxon>
        <taxon>Pseudomonadati</taxon>
        <taxon>Acidobacteriota</taxon>
        <taxon>Terriglobia</taxon>
        <taxon>Terriglobales</taxon>
        <taxon>Acidobacteriaceae</taxon>
        <taxon>Candidatus Sulfuritelmatomonas</taxon>
    </lineage>
</organism>
<name>A0A2N9L202_9BACT</name>
<proteinExistence type="predicted"/>
<protein>
    <submittedName>
        <fullName evidence="1">Uncharacterized protein</fullName>
    </submittedName>
</protein>
<accession>A0A2N9L202</accession>
<gene>
    <name evidence="1" type="ORF">SBA5_10043</name>
</gene>
<dbReference type="AlphaFoldDB" id="A0A2N9L202"/>
<dbReference type="EMBL" id="OKRB01000001">
    <property type="protein sequence ID" value="SPE17357.1"/>
    <property type="molecule type" value="Genomic_DNA"/>
</dbReference>